<evidence type="ECO:0000313" key="6">
    <source>
        <dbReference type="EMBL" id="KKB46005.1"/>
    </source>
</evidence>
<gene>
    <name evidence="6" type="ORF">HMPREF1536_05236</name>
</gene>
<dbReference type="GO" id="GO:0016020">
    <property type="term" value="C:membrane"/>
    <property type="evidence" value="ECO:0007669"/>
    <property type="project" value="UniProtKB-SubCell"/>
</dbReference>
<evidence type="ECO:0000313" key="7">
    <source>
        <dbReference type="Proteomes" id="UP000033035"/>
    </source>
</evidence>
<dbReference type="EMBL" id="AQHW01000030">
    <property type="protein sequence ID" value="KKB46005.1"/>
    <property type="molecule type" value="Genomic_DNA"/>
</dbReference>
<dbReference type="Pfam" id="PF07681">
    <property type="entry name" value="DoxX"/>
    <property type="match status" value="1"/>
</dbReference>
<proteinExistence type="predicted"/>
<dbReference type="HOGENOM" id="CLU_124808_0_0_10"/>
<organism evidence="6 7">
    <name type="scientific">Parabacteroides gordonii MS-1 = DSM 23371</name>
    <dbReference type="NCBI Taxonomy" id="1203610"/>
    <lineage>
        <taxon>Bacteria</taxon>
        <taxon>Pseudomonadati</taxon>
        <taxon>Bacteroidota</taxon>
        <taxon>Bacteroidia</taxon>
        <taxon>Bacteroidales</taxon>
        <taxon>Tannerellaceae</taxon>
        <taxon>Parabacteroides</taxon>
    </lineage>
</organism>
<accession>A0A0F5IKW5</accession>
<protein>
    <recommendedName>
        <fullName evidence="8">DoxX subfamily</fullName>
    </recommendedName>
</protein>
<evidence type="ECO:0008006" key="8">
    <source>
        <dbReference type="Google" id="ProtNLM"/>
    </source>
</evidence>
<keyword evidence="2 5" id="KW-0812">Transmembrane</keyword>
<comment type="subcellular location">
    <subcellularLocation>
        <location evidence="1">Membrane</location>
        <topology evidence="1">Multi-pass membrane protein</topology>
    </subcellularLocation>
</comment>
<comment type="caution">
    <text evidence="6">The sequence shown here is derived from an EMBL/GenBank/DDBJ whole genome shotgun (WGS) entry which is preliminary data.</text>
</comment>
<evidence type="ECO:0000256" key="4">
    <source>
        <dbReference type="ARBA" id="ARBA00023136"/>
    </source>
</evidence>
<sequence>MKQKDSYTSAQLTAMVVLRLFIGWHFAYEGLVKILNPKWTSLPYLMDSKGFMSDFFSGLASDPAMMNMVNALNEWALLLIGLGLITGAFSKLSSIGAMILLAFYYLSHPSFIGAQYMMPFEGSYLWIDKNLVEMAALAVLIAFPTSHIIGLDRYLKKAIPLLSKLKLM</sequence>
<keyword evidence="4 5" id="KW-0472">Membrane</keyword>
<feature type="transmembrane region" description="Helical" evidence="5">
    <location>
        <begin position="99"/>
        <end position="118"/>
    </location>
</feature>
<dbReference type="Proteomes" id="UP000033035">
    <property type="component" value="Unassembled WGS sequence"/>
</dbReference>
<evidence type="ECO:0000256" key="5">
    <source>
        <dbReference type="SAM" id="Phobius"/>
    </source>
</evidence>
<evidence type="ECO:0000256" key="1">
    <source>
        <dbReference type="ARBA" id="ARBA00004141"/>
    </source>
</evidence>
<reference evidence="6 7" key="1">
    <citation type="submission" date="2013-04" db="EMBL/GenBank/DDBJ databases">
        <title>The Genome Sequence of Parabacteroides gordonii DSM 23371.</title>
        <authorList>
            <consortium name="The Broad Institute Genomics Platform"/>
            <person name="Earl A."/>
            <person name="Ward D."/>
            <person name="Feldgarden M."/>
            <person name="Gevers D."/>
            <person name="Martens E."/>
            <person name="Sakamoto M."/>
            <person name="Benno Y."/>
            <person name="Suzuki N."/>
            <person name="Matsunaga N."/>
            <person name="Koshihara K."/>
            <person name="Seki M."/>
            <person name="Komiya H."/>
            <person name="Walker B."/>
            <person name="Young S."/>
            <person name="Zeng Q."/>
            <person name="Gargeya S."/>
            <person name="Fitzgerald M."/>
            <person name="Haas B."/>
            <person name="Abouelleil A."/>
            <person name="Allen A.W."/>
            <person name="Alvarado L."/>
            <person name="Arachchi H.M."/>
            <person name="Berlin A.M."/>
            <person name="Chapman S.B."/>
            <person name="Gainer-Dewar J."/>
            <person name="Goldberg J."/>
            <person name="Griggs A."/>
            <person name="Gujja S."/>
            <person name="Hansen M."/>
            <person name="Howarth C."/>
            <person name="Imamovic A."/>
            <person name="Ireland A."/>
            <person name="Larimer J."/>
            <person name="McCowan C."/>
            <person name="Murphy C."/>
            <person name="Pearson M."/>
            <person name="Poon T.W."/>
            <person name="Priest M."/>
            <person name="Roberts A."/>
            <person name="Saif S."/>
            <person name="Shea T."/>
            <person name="Sisk P."/>
            <person name="Sykes S."/>
            <person name="Wortman J."/>
            <person name="Nusbaum C."/>
            <person name="Birren B."/>
        </authorList>
    </citation>
    <scope>NUCLEOTIDE SEQUENCE [LARGE SCALE GENOMIC DNA]</scope>
    <source>
        <strain evidence="6 7">MS-1</strain>
    </source>
</reference>
<feature type="transmembrane region" description="Helical" evidence="5">
    <location>
        <begin position="130"/>
        <end position="151"/>
    </location>
</feature>
<keyword evidence="3 5" id="KW-1133">Transmembrane helix</keyword>
<name>A0A0F5IKW5_9BACT</name>
<dbReference type="RefSeq" id="WP_028727398.1">
    <property type="nucleotide sequence ID" value="NZ_AUAE01000014.1"/>
</dbReference>
<dbReference type="PATRIC" id="fig|1203610.3.peg.5352"/>
<keyword evidence="7" id="KW-1185">Reference proteome</keyword>
<evidence type="ECO:0000256" key="3">
    <source>
        <dbReference type="ARBA" id="ARBA00022989"/>
    </source>
</evidence>
<dbReference type="AlphaFoldDB" id="A0A0F5IKW5"/>
<evidence type="ECO:0000256" key="2">
    <source>
        <dbReference type="ARBA" id="ARBA00022692"/>
    </source>
</evidence>
<dbReference type="STRING" id="1203610.HMPREF1536_05236"/>
<dbReference type="InterPro" id="IPR032808">
    <property type="entry name" value="DoxX"/>
</dbReference>